<gene>
    <name evidence="1" type="ORF">DFH08DRAFT_942288</name>
</gene>
<name>A0AAD6ZF85_9AGAR</name>
<dbReference type="AlphaFoldDB" id="A0AAD6ZF85"/>
<evidence type="ECO:0000313" key="2">
    <source>
        <dbReference type="Proteomes" id="UP001218218"/>
    </source>
</evidence>
<organism evidence="1 2">
    <name type="scientific">Mycena albidolilacea</name>
    <dbReference type="NCBI Taxonomy" id="1033008"/>
    <lineage>
        <taxon>Eukaryota</taxon>
        <taxon>Fungi</taxon>
        <taxon>Dikarya</taxon>
        <taxon>Basidiomycota</taxon>
        <taxon>Agaricomycotina</taxon>
        <taxon>Agaricomycetes</taxon>
        <taxon>Agaricomycetidae</taxon>
        <taxon>Agaricales</taxon>
        <taxon>Marasmiineae</taxon>
        <taxon>Mycenaceae</taxon>
        <taxon>Mycena</taxon>
    </lineage>
</organism>
<keyword evidence="2" id="KW-1185">Reference proteome</keyword>
<sequence>MHISWSDVFPPRLVRFKPDPRGMSLSSADPSATNPTIAKIISTRTVRRAIGEQIIADFRSCKKVTGAGLWWFTPRPWARAIAAIPRRARRPTARSGPYTASTRCLSAVAALMIRYFIGRGTSGRGVPKLGMAQGVRRKVAERPTIMSPHFEHSLSFTARFPGDESMSLAITGRGHEPHACLKSPVFRGAPLLGRNPTVCVPLYLQRTRISVFKAILGISRWGSPTVSWASPSS</sequence>
<protein>
    <submittedName>
        <fullName evidence="1">Uncharacterized protein</fullName>
    </submittedName>
</protein>
<dbReference type="EMBL" id="JARIHO010000054">
    <property type="protein sequence ID" value="KAJ7319349.1"/>
    <property type="molecule type" value="Genomic_DNA"/>
</dbReference>
<reference evidence="1" key="1">
    <citation type="submission" date="2023-03" db="EMBL/GenBank/DDBJ databases">
        <title>Massive genome expansion in bonnet fungi (Mycena s.s.) driven by repeated elements and novel gene families across ecological guilds.</title>
        <authorList>
            <consortium name="Lawrence Berkeley National Laboratory"/>
            <person name="Harder C.B."/>
            <person name="Miyauchi S."/>
            <person name="Viragh M."/>
            <person name="Kuo A."/>
            <person name="Thoen E."/>
            <person name="Andreopoulos B."/>
            <person name="Lu D."/>
            <person name="Skrede I."/>
            <person name="Drula E."/>
            <person name="Henrissat B."/>
            <person name="Morin E."/>
            <person name="Kohler A."/>
            <person name="Barry K."/>
            <person name="LaButti K."/>
            <person name="Morin E."/>
            <person name="Salamov A."/>
            <person name="Lipzen A."/>
            <person name="Mereny Z."/>
            <person name="Hegedus B."/>
            <person name="Baldrian P."/>
            <person name="Stursova M."/>
            <person name="Weitz H."/>
            <person name="Taylor A."/>
            <person name="Grigoriev I.V."/>
            <person name="Nagy L.G."/>
            <person name="Martin F."/>
            <person name="Kauserud H."/>
        </authorList>
    </citation>
    <scope>NUCLEOTIDE SEQUENCE</scope>
    <source>
        <strain evidence="1">CBHHK002</strain>
    </source>
</reference>
<dbReference type="Proteomes" id="UP001218218">
    <property type="component" value="Unassembled WGS sequence"/>
</dbReference>
<proteinExistence type="predicted"/>
<accession>A0AAD6ZF85</accession>
<comment type="caution">
    <text evidence="1">The sequence shown here is derived from an EMBL/GenBank/DDBJ whole genome shotgun (WGS) entry which is preliminary data.</text>
</comment>
<evidence type="ECO:0000313" key="1">
    <source>
        <dbReference type="EMBL" id="KAJ7319349.1"/>
    </source>
</evidence>